<organism evidence="1">
    <name type="scientific">Fagus sylvatica</name>
    <name type="common">Beechnut</name>
    <dbReference type="NCBI Taxonomy" id="28930"/>
    <lineage>
        <taxon>Eukaryota</taxon>
        <taxon>Viridiplantae</taxon>
        <taxon>Streptophyta</taxon>
        <taxon>Embryophyta</taxon>
        <taxon>Tracheophyta</taxon>
        <taxon>Spermatophyta</taxon>
        <taxon>Magnoliopsida</taxon>
        <taxon>eudicotyledons</taxon>
        <taxon>Gunneridae</taxon>
        <taxon>Pentapetalae</taxon>
        <taxon>rosids</taxon>
        <taxon>fabids</taxon>
        <taxon>Fagales</taxon>
        <taxon>Fagaceae</taxon>
        <taxon>Fagus</taxon>
    </lineage>
</organism>
<dbReference type="EMBL" id="OIVN01001484">
    <property type="protein sequence ID" value="SPC94511.1"/>
    <property type="molecule type" value="Genomic_DNA"/>
</dbReference>
<gene>
    <name evidence="1" type="ORF">FSB_LOCUS22393</name>
</gene>
<sequence length="79" mass="8681">MQGGWGNSGSPAASLSFYEGIMGYEPDFVWSSVGHALYCFGSLGLLARFLWESSICGDLEVHTSLLDVMYLEGKEYAQF</sequence>
<reference evidence="1" key="1">
    <citation type="submission" date="2018-02" db="EMBL/GenBank/DDBJ databases">
        <authorList>
            <person name="Cohen D.B."/>
            <person name="Kent A.D."/>
        </authorList>
    </citation>
    <scope>NUCLEOTIDE SEQUENCE</scope>
</reference>
<accession>A0A2N9G5P9</accession>
<dbReference type="AlphaFoldDB" id="A0A2N9G5P9"/>
<evidence type="ECO:0000313" key="1">
    <source>
        <dbReference type="EMBL" id="SPC94511.1"/>
    </source>
</evidence>
<name>A0A2N9G5P9_FAGSY</name>
<proteinExistence type="predicted"/>
<protein>
    <submittedName>
        <fullName evidence="1">Uncharacterized protein</fullName>
    </submittedName>
</protein>